<evidence type="ECO:0000256" key="1">
    <source>
        <dbReference type="PROSITE-ProRule" id="PRU00175"/>
    </source>
</evidence>
<dbReference type="Proteomes" id="UP001642409">
    <property type="component" value="Unassembled WGS sequence"/>
</dbReference>
<comment type="caution">
    <text evidence="3">The sequence shown here is derived from an EMBL/GenBank/DDBJ whole genome shotgun (WGS) entry which is preliminary data.</text>
</comment>
<dbReference type="GO" id="GO:0008270">
    <property type="term" value="F:zinc ion binding"/>
    <property type="evidence" value="ECO:0007669"/>
    <property type="project" value="UniProtKB-KW"/>
</dbReference>
<reference evidence="3" key="1">
    <citation type="submission" date="2023-06" db="EMBL/GenBank/DDBJ databases">
        <authorList>
            <person name="Kurt Z."/>
        </authorList>
    </citation>
    <scope>NUCLEOTIDE SEQUENCE</scope>
</reference>
<evidence type="ECO:0000313" key="4">
    <source>
        <dbReference type="EMBL" id="CAL6017034.1"/>
    </source>
</evidence>
<proteinExistence type="predicted"/>
<feature type="domain" description="RING-type" evidence="2">
    <location>
        <begin position="777"/>
        <end position="823"/>
    </location>
</feature>
<keyword evidence="1" id="KW-0862">Zinc</keyword>
<evidence type="ECO:0000259" key="2">
    <source>
        <dbReference type="PROSITE" id="PS50089"/>
    </source>
</evidence>
<name>A0AA86U635_9EUKA</name>
<keyword evidence="1" id="KW-0863">Zinc-finger</keyword>
<gene>
    <name evidence="4" type="ORF">HINF_LOCUS25797</name>
    <name evidence="3" type="ORF">HINF_LOCUS28426</name>
</gene>
<dbReference type="AlphaFoldDB" id="A0AA86U635"/>
<reference evidence="4 5" key="2">
    <citation type="submission" date="2024-07" db="EMBL/GenBank/DDBJ databases">
        <authorList>
            <person name="Akdeniz Z."/>
        </authorList>
    </citation>
    <scope>NUCLEOTIDE SEQUENCE [LARGE SCALE GENOMIC DNA]</scope>
</reference>
<keyword evidence="5" id="KW-1185">Reference proteome</keyword>
<keyword evidence="1" id="KW-0479">Metal-binding</keyword>
<dbReference type="EMBL" id="CAXDID020000077">
    <property type="protein sequence ID" value="CAL6017034.1"/>
    <property type="molecule type" value="Genomic_DNA"/>
</dbReference>
<evidence type="ECO:0000313" key="3">
    <source>
        <dbReference type="EMBL" id="CAI9940781.1"/>
    </source>
</evidence>
<accession>A0AA86U635</accession>
<dbReference type="EMBL" id="CATOUU010000681">
    <property type="protein sequence ID" value="CAI9940781.1"/>
    <property type="molecule type" value="Genomic_DNA"/>
</dbReference>
<protein>
    <submittedName>
        <fullName evidence="3 4">Zinc finger in N-recognin (UBR box) domain-containing protein</fullName>
    </submittedName>
</protein>
<evidence type="ECO:0000313" key="5">
    <source>
        <dbReference type="Proteomes" id="UP001642409"/>
    </source>
</evidence>
<sequence>MQQIKLIFKNEQTSNQVVVLTPLNQLFRSVLIKLTISFSDLTEKFPISSSIEELGFVDQQIILYSKYRDAIDITVSPSLLNLFIIRSLLQNDSVFSSFYNSHISNTKLDYKYLLSDLVTSSYQQMPSFYCVTCERSFCSICQQNIHSDHIQYLQNQICSCAFETTPITQNASNDIFKTQHLITVLIHFVFSVKNKTNDLKQNEIDFVLQTLKQNKFGRNLLVSILFSSKSSSIDQIVQNIGAEIRICDCLFYELNTLLEQNNYFGEMVGEIIGMCLNVRKALPEILCNNLNRIIGNNVYINMIHKIQDKNTNIGQSRLIEGLCTLLKIVENGQRDVVAAEKLIEYIFQQPETIFNEYLKYNPTCLNMLNDLLNSIARQNMLALQKQYENADVFDYIIQSSLNLYSKLNLKIYQWYLKGIQSINTPEHKQLLTNSIKSLISNILTDKFINDYPLDIDFYPGNMFLVPSIFYRSFDQQLSIEDCFKGVDMGFILFYIITPLVRHLIQFCMIGNQEVNPMNKIDWVDVSNVVFASVENRILIYEGFLSLRFFLSKYKNEVVNIINEQFDELNPSIISRFDFYVQLSYMPQIFNSDAFIKQAQTLDKISSVQQMNESIFSQLLNCQQCYDIMKLNIVDYEFVLDISGIDSKLQKQNQWVIPQNTFENNLEALLCIQYFEEIEPLCQFIIQQYQDSKVQYSKALLAIRVLKQINTAIQFKGSFRHEALNIFQPELQENALQKTTKSINISEKMKKLKRSADSELLLISQDEPTNDAQSYHSCAFCLLSLEEAVVPANFYGEDYCNFCVHQMHRGCLNKLKRKVCPICEFRFTACISLDNQLETAKLAENILSRLSIVSQYDNSAYLVQLKLDQLQFLLKRQFILPQLVQCPKLQFPPDTFKLVKQINQFCPFCSNCIQCTQPLLFCLYCNKTRHFSCSNNCICSRQTDLLVNSLSIISQGVLIEPPYRNEFGNKIEGIFGDKQILNENEIIQCVFDCIFRNGVQQECFEDSDDDM</sequence>
<organism evidence="3">
    <name type="scientific">Hexamita inflata</name>
    <dbReference type="NCBI Taxonomy" id="28002"/>
    <lineage>
        <taxon>Eukaryota</taxon>
        <taxon>Metamonada</taxon>
        <taxon>Diplomonadida</taxon>
        <taxon>Hexamitidae</taxon>
        <taxon>Hexamitinae</taxon>
        <taxon>Hexamita</taxon>
    </lineage>
</organism>
<dbReference type="InterPro" id="IPR001841">
    <property type="entry name" value="Znf_RING"/>
</dbReference>
<dbReference type="PROSITE" id="PS50089">
    <property type="entry name" value="ZF_RING_2"/>
    <property type="match status" value="1"/>
</dbReference>